<dbReference type="Pfam" id="PF13920">
    <property type="entry name" value="zf-C3HC4_3"/>
    <property type="match status" value="1"/>
</dbReference>
<keyword evidence="6" id="KW-0479">Metal-binding</keyword>
<proteinExistence type="predicted"/>
<evidence type="ECO:0000313" key="19">
    <source>
        <dbReference type="RefSeq" id="XP_005721279.1"/>
    </source>
</evidence>
<keyword evidence="11 15" id="KW-1133">Transmembrane helix</keyword>
<evidence type="ECO:0000256" key="9">
    <source>
        <dbReference type="ARBA" id="ARBA00022787"/>
    </source>
</evidence>
<feature type="transmembrane region" description="Helical" evidence="15">
    <location>
        <begin position="235"/>
        <end position="257"/>
    </location>
</feature>
<comment type="catalytic activity">
    <reaction evidence="1">
        <text>S-ubiquitinyl-[E2 ubiquitin-conjugating enzyme]-L-cysteine + [acceptor protein]-L-lysine = [E2 ubiquitin-conjugating enzyme]-L-cysteine + N(6)-ubiquitinyl-[acceptor protein]-L-lysine.</text>
        <dbReference type="EC" id="2.3.2.27"/>
    </reaction>
</comment>
<dbReference type="CTD" id="553180"/>
<protein>
    <recommendedName>
        <fullName evidence="3">RING-type E3 ubiquitin transferase</fullName>
        <ecNumber evidence="3">2.3.2.27</ecNumber>
    </recommendedName>
</protein>
<evidence type="ECO:0000256" key="3">
    <source>
        <dbReference type="ARBA" id="ARBA00012483"/>
    </source>
</evidence>
<evidence type="ECO:0000256" key="10">
    <source>
        <dbReference type="ARBA" id="ARBA00022833"/>
    </source>
</evidence>
<dbReference type="Ensembl" id="ENSPNYT00000011968.1">
    <property type="protein sequence ID" value="ENSPNYP00000011688.1"/>
    <property type="gene ID" value="ENSPNYG00000008871.1"/>
</dbReference>
<keyword evidence="8" id="KW-0833">Ubl conjugation pathway</keyword>
<keyword evidence="9" id="KW-1000">Mitochondrion outer membrane</keyword>
<dbReference type="GO" id="GO:0061630">
    <property type="term" value="F:ubiquitin protein ligase activity"/>
    <property type="evidence" value="ECO:0007669"/>
    <property type="project" value="UniProtKB-EC"/>
</dbReference>
<organism evidence="17">
    <name type="scientific">Pundamilia nyererei</name>
    <dbReference type="NCBI Taxonomy" id="303518"/>
    <lineage>
        <taxon>Eukaryota</taxon>
        <taxon>Metazoa</taxon>
        <taxon>Chordata</taxon>
        <taxon>Craniata</taxon>
        <taxon>Vertebrata</taxon>
        <taxon>Euteleostomi</taxon>
        <taxon>Actinopterygii</taxon>
        <taxon>Neopterygii</taxon>
        <taxon>Teleostei</taxon>
        <taxon>Neoteleostei</taxon>
        <taxon>Acanthomorphata</taxon>
        <taxon>Ovalentaria</taxon>
        <taxon>Cichlomorphae</taxon>
        <taxon>Cichliformes</taxon>
        <taxon>Cichlidae</taxon>
        <taxon>African cichlids</taxon>
        <taxon>Pseudocrenilabrinae</taxon>
        <taxon>Haplochromini</taxon>
        <taxon>Pundamilia</taxon>
    </lineage>
</organism>
<dbReference type="InterPro" id="IPR001841">
    <property type="entry name" value="Znf_RING"/>
</dbReference>
<keyword evidence="12" id="KW-0496">Mitochondrion</keyword>
<dbReference type="GO" id="GO:0016567">
    <property type="term" value="P:protein ubiquitination"/>
    <property type="evidence" value="ECO:0007669"/>
    <property type="project" value="InterPro"/>
</dbReference>
<evidence type="ECO:0000313" key="17">
    <source>
        <dbReference type="Ensembl" id="ENSPNYP00000011688.1"/>
    </source>
</evidence>
<evidence type="ECO:0000256" key="12">
    <source>
        <dbReference type="ARBA" id="ARBA00023128"/>
    </source>
</evidence>
<dbReference type="OrthoDB" id="1711136at2759"/>
<dbReference type="InterPro" id="IPR022170">
    <property type="entry name" value="MUL1-like"/>
</dbReference>
<keyword evidence="4" id="KW-0808">Transferase</keyword>
<evidence type="ECO:0000256" key="13">
    <source>
        <dbReference type="ARBA" id="ARBA00023136"/>
    </source>
</evidence>
<evidence type="ECO:0000256" key="2">
    <source>
        <dbReference type="ARBA" id="ARBA00004374"/>
    </source>
</evidence>
<keyword evidence="7 14" id="KW-0863">Zinc-finger</keyword>
<dbReference type="AlphaFoldDB" id="A0A3B4FPT5"/>
<keyword evidence="18" id="KW-1185">Reference proteome</keyword>
<evidence type="ECO:0000256" key="8">
    <source>
        <dbReference type="ARBA" id="ARBA00022786"/>
    </source>
</evidence>
<keyword evidence="10" id="KW-0862">Zinc</keyword>
<evidence type="ECO:0000256" key="1">
    <source>
        <dbReference type="ARBA" id="ARBA00000900"/>
    </source>
</evidence>
<evidence type="ECO:0000256" key="14">
    <source>
        <dbReference type="PROSITE-ProRule" id="PRU00175"/>
    </source>
</evidence>
<keyword evidence="13 15" id="KW-0472">Membrane</keyword>
<evidence type="ECO:0000256" key="6">
    <source>
        <dbReference type="ARBA" id="ARBA00022723"/>
    </source>
</evidence>
<dbReference type="GeneTree" id="ENSGT00390000012141"/>
<gene>
    <name evidence="19" type="primary">LOC102210277</name>
</gene>
<reference evidence="17" key="1">
    <citation type="submission" date="2023-09" db="UniProtKB">
        <authorList>
            <consortium name="Ensembl"/>
        </authorList>
    </citation>
    <scope>IDENTIFICATION</scope>
</reference>
<evidence type="ECO:0000256" key="4">
    <source>
        <dbReference type="ARBA" id="ARBA00022679"/>
    </source>
</evidence>
<dbReference type="GO" id="GO:0005741">
    <property type="term" value="C:mitochondrial outer membrane"/>
    <property type="evidence" value="ECO:0007669"/>
    <property type="project" value="UniProtKB-SubCell"/>
</dbReference>
<evidence type="ECO:0000313" key="18">
    <source>
        <dbReference type="Proteomes" id="UP000695023"/>
    </source>
</evidence>
<dbReference type="InterPro" id="IPR013083">
    <property type="entry name" value="Znf_RING/FYVE/PHD"/>
</dbReference>
<dbReference type="PANTHER" id="PTHR12183">
    <property type="entry name" value="MITOCHONDRIAL UBIQUITIN LIGASE ACTIVATOR OF NFKB 1"/>
    <property type="match status" value="1"/>
</dbReference>
<evidence type="ECO:0000256" key="11">
    <source>
        <dbReference type="ARBA" id="ARBA00022989"/>
    </source>
</evidence>
<feature type="domain" description="RING-type" evidence="16">
    <location>
        <begin position="295"/>
        <end position="332"/>
    </location>
</feature>
<dbReference type="InterPro" id="IPR051652">
    <property type="entry name" value="MDM2_MDM4_MUL1"/>
</dbReference>
<evidence type="ECO:0000256" key="15">
    <source>
        <dbReference type="SAM" id="Phobius"/>
    </source>
</evidence>
<dbReference type="PROSITE" id="PS50089">
    <property type="entry name" value="ZF_RING_2"/>
    <property type="match status" value="1"/>
</dbReference>
<dbReference type="PANTHER" id="PTHR12183:SF6">
    <property type="entry name" value="RING-TYPE E3 UBIQUITIN TRANSFERASE"/>
    <property type="match status" value="1"/>
</dbReference>
<dbReference type="Pfam" id="PF12483">
    <property type="entry name" value="GIDE"/>
    <property type="match status" value="1"/>
</dbReference>
<reference evidence="19" key="2">
    <citation type="submission" date="2025-04" db="UniProtKB">
        <authorList>
            <consortium name="RefSeq"/>
        </authorList>
    </citation>
    <scope>IDENTIFICATION</scope>
</reference>
<dbReference type="RefSeq" id="XP_005721279.1">
    <property type="nucleotide sequence ID" value="XM_005721222.1"/>
</dbReference>
<comment type="subcellular location">
    <subcellularLocation>
        <location evidence="2">Mitochondrion outer membrane</location>
        <topology evidence="2">Multi-pass membrane protein</topology>
    </subcellularLocation>
</comment>
<dbReference type="EC" id="2.3.2.27" evidence="3"/>
<name>A0A3B4FPT5_9CICH</name>
<evidence type="ECO:0000256" key="7">
    <source>
        <dbReference type="ARBA" id="ARBA00022771"/>
    </source>
</evidence>
<keyword evidence="5 15" id="KW-0812">Transmembrane</keyword>
<dbReference type="SUPFAM" id="SSF57850">
    <property type="entry name" value="RING/U-box"/>
    <property type="match status" value="1"/>
</dbReference>
<evidence type="ECO:0000256" key="5">
    <source>
        <dbReference type="ARBA" id="ARBA00022692"/>
    </source>
</evidence>
<dbReference type="GO" id="GO:0008270">
    <property type="term" value="F:zinc ion binding"/>
    <property type="evidence" value="ECO:0007669"/>
    <property type="project" value="UniProtKB-KW"/>
</dbReference>
<sequence>MEGFFVTISEAACLGVSLALSGFSFYLYKKSRTTIDKLNNAPRLPIDKKLKDILKVTPGACLQYVVIEGGVKPAGKPLISWYNIENVGVLRRFMVKEHRLLWNGFLRTWTDNERLLHENVEAVPFLLVGLDNTEIRVLSPLQAAGLDMEVTYEKFHQVSHSLGDLMGQYFTGEKPKGQLEIEEMLKVGTNLTGVGELNLDTDGTLSLRPPSNGSQYFLTPADFDTLQGENEDIAFWWKVLAITSALAGAAIIFWAGLRYYRHLKDLREQERERREFNRLQINVPDQDNLQDVAMCVICLSQPRNCVLLDCGHVCCCHTCYQALPQQYCPICRQRIVRVLPLYQV</sequence>
<dbReference type="Gene3D" id="3.30.40.10">
    <property type="entry name" value="Zinc/RING finger domain, C3HC4 (zinc finger)"/>
    <property type="match status" value="1"/>
</dbReference>
<accession>A0A3B4FPT5</accession>
<dbReference type="Ensembl" id="ENSPNYT00000011978.1">
    <property type="protein sequence ID" value="ENSPNYP00000011698.1"/>
    <property type="gene ID" value="ENSPNYG00000008871.1"/>
</dbReference>
<dbReference type="Proteomes" id="UP000695023">
    <property type="component" value="Unplaced"/>
</dbReference>
<evidence type="ECO:0000259" key="16">
    <source>
        <dbReference type="PROSITE" id="PS50089"/>
    </source>
</evidence>
<dbReference type="STRING" id="303518.ENSPNYP00000011688"/>